<dbReference type="PANTHER" id="PTHR43255">
    <property type="entry name" value="IRON-SULFUR-BINDING OXIDOREDUCTASE FADF-RELATED-RELATED"/>
    <property type="match status" value="1"/>
</dbReference>
<dbReference type="PANTHER" id="PTHR43255:SF1">
    <property type="entry name" value="IRON-SULFUR-BINDING OXIDOREDUCTASE FADF-RELATED"/>
    <property type="match status" value="1"/>
</dbReference>
<evidence type="ECO:0000256" key="10">
    <source>
        <dbReference type="ARBA" id="ARBA00023136"/>
    </source>
</evidence>
<evidence type="ECO:0000256" key="4">
    <source>
        <dbReference type="ARBA" id="ARBA00022692"/>
    </source>
</evidence>
<dbReference type="NCBIfam" id="NF038018">
    <property type="entry name" value="qmoC"/>
    <property type="match status" value="1"/>
</dbReference>
<dbReference type="Gene3D" id="1.10.1060.10">
    <property type="entry name" value="Alpha-helical ferredoxin"/>
    <property type="match status" value="1"/>
</dbReference>
<dbReference type="GO" id="GO:0046872">
    <property type="term" value="F:metal ion binding"/>
    <property type="evidence" value="ECO:0007669"/>
    <property type="project" value="UniProtKB-KW"/>
</dbReference>
<dbReference type="SUPFAM" id="SSF103501">
    <property type="entry name" value="Respiratory nitrate reductase 1 gamma chain"/>
    <property type="match status" value="1"/>
</dbReference>
<feature type="transmembrane region" description="Helical" evidence="11">
    <location>
        <begin position="157"/>
        <end position="175"/>
    </location>
</feature>
<evidence type="ECO:0000256" key="9">
    <source>
        <dbReference type="ARBA" id="ARBA00023014"/>
    </source>
</evidence>
<evidence type="ECO:0000256" key="1">
    <source>
        <dbReference type="ARBA" id="ARBA00004651"/>
    </source>
</evidence>
<organism evidence="13 14">
    <name type="scientific">Megalodesulfovibrio gigas (strain ATCC 19364 / DSM 1382 / NCIMB 9332 / VKM B-1759)</name>
    <name type="common">Desulfovibrio gigas</name>
    <dbReference type="NCBI Taxonomy" id="1121448"/>
    <lineage>
        <taxon>Bacteria</taxon>
        <taxon>Pseudomonadati</taxon>
        <taxon>Thermodesulfobacteriota</taxon>
        <taxon>Desulfovibrionia</taxon>
        <taxon>Desulfovibrionales</taxon>
        <taxon>Desulfovibrionaceae</taxon>
        <taxon>Megalodesulfovibrio</taxon>
    </lineage>
</organism>
<evidence type="ECO:0000313" key="13">
    <source>
        <dbReference type="EMBL" id="AGW14495.1"/>
    </source>
</evidence>
<dbReference type="Gene3D" id="1.20.950.20">
    <property type="entry name" value="Transmembrane di-heme cytochromes, Chain C"/>
    <property type="match status" value="1"/>
</dbReference>
<dbReference type="SUPFAM" id="SSF46548">
    <property type="entry name" value="alpha-helical ferredoxin"/>
    <property type="match status" value="1"/>
</dbReference>
<keyword evidence="8" id="KW-0408">Iron</keyword>
<evidence type="ECO:0000313" key="14">
    <source>
        <dbReference type="Proteomes" id="UP000016587"/>
    </source>
</evidence>
<dbReference type="OrthoDB" id="9794954at2"/>
<dbReference type="EMBL" id="CP006585">
    <property type="protein sequence ID" value="AGW14495.1"/>
    <property type="molecule type" value="Genomic_DNA"/>
</dbReference>
<protein>
    <submittedName>
        <fullName evidence="13">Putative quinone-interacting membrane-bound oxidoreductase complex subunit C</fullName>
    </submittedName>
</protein>
<dbReference type="PROSITE" id="PS51379">
    <property type="entry name" value="4FE4S_FER_2"/>
    <property type="match status" value="1"/>
</dbReference>
<keyword evidence="9" id="KW-0411">Iron-sulfur</keyword>
<dbReference type="GO" id="GO:0016491">
    <property type="term" value="F:oxidoreductase activity"/>
    <property type="evidence" value="ECO:0007669"/>
    <property type="project" value="UniProtKB-KW"/>
</dbReference>
<feature type="domain" description="4Fe-4S ferredoxin-type" evidence="12">
    <location>
        <begin position="61"/>
        <end position="92"/>
    </location>
</feature>
<dbReference type="KEGG" id="dgg:DGI_2765"/>
<dbReference type="InterPro" id="IPR009051">
    <property type="entry name" value="Helical_ferredxn"/>
</dbReference>
<dbReference type="GO" id="GO:0051539">
    <property type="term" value="F:4 iron, 4 sulfur cluster binding"/>
    <property type="evidence" value="ECO:0007669"/>
    <property type="project" value="UniProtKB-KW"/>
</dbReference>
<feature type="transmembrane region" description="Helical" evidence="11">
    <location>
        <begin position="321"/>
        <end position="341"/>
    </location>
</feature>
<dbReference type="Proteomes" id="UP000016587">
    <property type="component" value="Chromosome"/>
</dbReference>
<keyword evidence="7" id="KW-0560">Oxidoreductase</keyword>
<keyword evidence="6 11" id="KW-1133">Transmembrane helix</keyword>
<reference evidence="14" key="2">
    <citation type="submission" date="2013-07" db="EMBL/GenBank/DDBJ databases">
        <authorList>
            <person name="Morais-Silva F.O."/>
            <person name="Rezende A.M."/>
            <person name="Pimentel C."/>
            <person name="Resende D.M."/>
            <person name="Santos C.I."/>
            <person name="Clemente C."/>
            <person name="de Oliveira L.M."/>
            <person name="da Silva S.M."/>
            <person name="Costa D.A."/>
            <person name="Varela-Raposo A."/>
            <person name="Horacio E.C.A."/>
            <person name="Matos M."/>
            <person name="Flores O."/>
            <person name="Ruiz J.C."/>
            <person name="Rodrigues-Pousada C."/>
        </authorList>
    </citation>
    <scope>NUCLEOTIDE SEQUENCE [LARGE SCALE GENOMIC DNA]</scope>
    <source>
        <strain evidence="14">ATCC 19364 / DSM 1382 / NCIMB 9332 / VKM B-1759</strain>
    </source>
</reference>
<evidence type="ECO:0000256" key="2">
    <source>
        <dbReference type="ARBA" id="ARBA00022475"/>
    </source>
</evidence>
<feature type="transmembrane region" description="Helical" evidence="11">
    <location>
        <begin position="279"/>
        <end position="301"/>
    </location>
</feature>
<dbReference type="Pfam" id="PF02665">
    <property type="entry name" value="Nitrate_red_gam"/>
    <property type="match status" value="1"/>
</dbReference>
<feature type="transmembrane region" description="Helical" evidence="11">
    <location>
        <begin position="122"/>
        <end position="142"/>
    </location>
</feature>
<dbReference type="InterPro" id="IPR036197">
    <property type="entry name" value="NarG-like_sf"/>
</dbReference>
<name>T2GD37_MEGG1</name>
<dbReference type="GO" id="GO:0005886">
    <property type="term" value="C:plasma membrane"/>
    <property type="evidence" value="ECO:0007669"/>
    <property type="project" value="TreeGrafter"/>
</dbReference>
<dbReference type="STRING" id="1121448.DGI_2765"/>
<dbReference type="eggNOG" id="COG1150">
    <property type="taxonomic scope" value="Bacteria"/>
</dbReference>
<keyword evidence="2" id="KW-1003">Cell membrane</keyword>
<evidence type="ECO:0000256" key="7">
    <source>
        <dbReference type="ARBA" id="ARBA00023002"/>
    </source>
</evidence>
<evidence type="ECO:0000256" key="6">
    <source>
        <dbReference type="ARBA" id="ARBA00022989"/>
    </source>
</evidence>
<accession>T2GD37</accession>
<evidence type="ECO:0000259" key="12">
    <source>
        <dbReference type="PROSITE" id="PS51379"/>
    </source>
</evidence>
<evidence type="ECO:0000256" key="3">
    <source>
        <dbReference type="ARBA" id="ARBA00022485"/>
    </source>
</evidence>
<dbReference type="InterPro" id="IPR017900">
    <property type="entry name" value="4Fe4S_Fe_S_CS"/>
</dbReference>
<evidence type="ECO:0000256" key="11">
    <source>
        <dbReference type="SAM" id="Phobius"/>
    </source>
</evidence>
<reference evidence="13 14" key="1">
    <citation type="journal article" date="2013" name="J. Bacteriol.">
        <title>Roles of HynAB and Ech, the only two hydrogenases found in the model sulfate reducer Desulfovibrio gigas.</title>
        <authorList>
            <person name="Morais-Silva F.O."/>
            <person name="Santos C.I."/>
            <person name="Rodrigues R."/>
            <person name="Pereira I.A."/>
            <person name="Rodrigues-Pousada C."/>
        </authorList>
    </citation>
    <scope>NUCLEOTIDE SEQUENCE [LARGE SCALE GENOMIC DNA]</scope>
    <source>
        <strain evidence="14">ATCC 19364 / DSM 1382 / NCIMB 9332 / VKM B-1759</strain>
    </source>
</reference>
<dbReference type="RefSeq" id="WP_021761521.1">
    <property type="nucleotide sequence ID" value="NC_022444.1"/>
</dbReference>
<evidence type="ECO:0000256" key="5">
    <source>
        <dbReference type="ARBA" id="ARBA00022723"/>
    </source>
</evidence>
<dbReference type="HOGENOM" id="CLU_705340_0_0_7"/>
<gene>
    <name evidence="13" type="ORF">DGI_2765</name>
</gene>
<dbReference type="InterPro" id="IPR051460">
    <property type="entry name" value="HdrC_iron-sulfur_subunit"/>
</dbReference>
<keyword evidence="5" id="KW-0479">Metal-binding</keyword>
<evidence type="ECO:0000256" key="8">
    <source>
        <dbReference type="ARBA" id="ARBA00023004"/>
    </source>
</evidence>
<proteinExistence type="predicted"/>
<keyword evidence="3" id="KW-0004">4Fe-4S</keyword>
<feature type="transmembrane region" description="Helical" evidence="11">
    <location>
        <begin position="347"/>
        <end position="368"/>
    </location>
</feature>
<dbReference type="AlphaFoldDB" id="T2GD37"/>
<keyword evidence="10 11" id="KW-0472">Membrane</keyword>
<sequence length="402" mass="44959">MPQTQRIAPNLEFIKNLQAAGGDTVKRCYQCATCSVACPISPQDGPFPRKEMVWAQWGLKDKLLSDIDLWLCHRCGNCSDLCPRGAKPGDVLAAARTMVYRELVGPKIVGEWMSSPKHLPKLIAIPALLFAFIWMIMTGFGIPEGKIVYGKLFPGDYTIDPIFTLAFAFVAYTFYKGVRKLFAEFDKGPKTVFIGPHQKVGWLQAAKEVVLEELVTHNKWKECGDAPADQARFKGHFYTFFAFIALAIVTSVIAVSHWGPVFLPFLHFLEPMGHTPLPLYNPVKLLANVGAVMLVIGMVALTKRRLNLDKAKSASSYSDWFLLGVIWAVTVTGIGSQLLRWVNWASLAYFVYYLHLIAVFMLIAYLPWSKLGHLVYRTAALVYTRVAGRLPMPAVADRTFHV</sequence>
<dbReference type="InterPro" id="IPR017896">
    <property type="entry name" value="4Fe4S_Fe-S-bd"/>
</dbReference>
<feature type="transmembrane region" description="Helical" evidence="11">
    <location>
        <begin position="237"/>
        <end position="259"/>
    </location>
</feature>
<dbReference type="PATRIC" id="fig|1121448.10.peg.2727"/>
<dbReference type="InterPro" id="IPR023234">
    <property type="entry name" value="NarG-like_domain"/>
</dbReference>
<dbReference type="PROSITE" id="PS00198">
    <property type="entry name" value="4FE4S_FER_1"/>
    <property type="match status" value="1"/>
</dbReference>
<keyword evidence="4 11" id="KW-0812">Transmembrane</keyword>
<dbReference type="Pfam" id="PF13183">
    <property type="entry name" value="Fer4_8"/>
    <property type="match status" value="1"/>
</dbReference>
<keyword evidence="14" id="KW-1185">Reference proteome</keyword>
<comment type="subcellular location">
    <subcellularLocation>
        <location evidence="1">Cell membrane</location>
        <topology evidence="1">Multi-pass membrane protein</topology>
    </subcellularLocation>
</comment>